<feature type="domain" description="LTD" evidence="1">
    <location>
        <begin position="237"/>
        <end position="340"/>
    </location>
</feature>
<evidence type="ECO:0000259" key="1">
    <source>
        <dbReference type="PROSITE" id="PS51841"/>
    </source>
</evidence>
<dbReference type="EMBL" id="BAABEO010000019">
    <property type="protein sequence ID" value="GAA3688349.1"/>
    <property type="molecule type" value="Genomic_DNA"/>
</dbReference>
<sequence>MPLKNYGVLKGTPINRVLGSGSNPHYQVHVVDDTTDYRLAVNVQSALSPSEVEYLVDSNFRHPFLPQLEALDRGWHPLASQPAGPALDYIRSNLFDPRLMVPLPFNVPGPDNDLNEKVDHYIQRAMADEDSLIYAFGEPWGPEPGKKDKIFGFLPGNGVHDIHMNQGNVGRFTDDDGVYQDGALLLHFPHQNQWVGIFLKFQSQTWHTDDVTGHQISPPVSGPPSDAGIEPRPFQLGVPPTPESPDGAVRIVAALANPTASPEVETVTLLNTTDRTVELAGWKILDRDKNAMGLSGSVPAGETVRVTLAAPVVLSNKGGQITLLNPDGLRVDGVAYTGPDASLPGFSIVFP</sequence>
<dbReference type="Pfam" id="PF10042">
    <property type="entry name" value="DUF2278"/>
    <property type="match status" value="1"/>
</dbReference>
<accession>A0ABP7CHQ0</accession>
<keyword evidence="3" id="KW-1185">Reference proteome</keyword>
<dbReference type="RefSeq" id="WP_345151486.1">
    <property type="nucleotide sequence ID" value="NZ_BAABEO010000019.1"/>
</dbReference>
<dbReference type="Pfam" id="PF00932">
    <property type="entry name" value="LTD"/>
    <property type="match status" value="1"/>
</dbReference>
<reference evidence="3" key="1">
    <citation type="journal article" date="2019" name="Int. J. Syst. Evol. Microbiol.">
        <title>The Global Catalogue of Microorganisms (GCM) 10K type strain sequencing project: providing services to taxonomists for standard genome sequencing and annotation.</title>
        <authorList>
            <consortium name="The Broad Institute Genomics Platform"/>
            <consortium name="The Broad Institute Genome Sequencing Center for Infectious Disease"/>
            <person name="Wu L."/>
            <person name="Ma J."/>
        </authorList>
    </citation>
    <scope>NUCLEOTIDE SEQUENCE [LARGE SCALE GENOMIC DNA]</scope>
    <source>
        <strain evidence="3">JCM 30742</strain>
    </source>
</reference>
<comment type="caution">
    <text evidence="2">The sequence shown here is derived from an EMBL/GenBank/DDBJ whole genome shotgun (WGS) entry which is preliminary data.</text>
</comment>
<evidence type="ECO:0000313" key="3">
    <source>
        <dbReference type="Proteomes" id="UP001500752"/>
    </source>
</evidence>
<dbReference type="SUPFAM" id="SSF74853">
    <property type="entry name" value="Lamin A/C globular tail domain"/>
    <property type="match status" value="1"/>
</dbReference>
<dbReference type="InterPro" id="IPR019268">
    <property type="entry name" value="DUF2278"/>
</dbReference>
<name>A0ABP7CHQ0_9MICC</name>
<dbReference type="Proteomes" id="UP001500752">
    <property type="component" value="Unassembled WGS sequence"/>
</dbReference>
<evidence type="ECO:0000313" key="2">
    <source>
        <dbReference type="EMBL" id="GAA3688349.1"/>
    </source>
</evidence>
<organism evidence="2 3">
    <name type="scientific">Arthrobacter ginkgonis</name>
    <dbReference type="NCBI Taxonomy" id="1630594"/>
    <lineage>
        <taxon>Bacteria</taxon>
        <taxon>Bacillati</taxon>
        <taxon>Actinomycetota</taxon>
        <taxon>Actinomycetes</taxon>
        <taxon>Micrococcales</taxon>
        <taxon>Micrococcaceae</taxon>
        <taxon>Arthrobacter</taxon>
    </lineage>
</organism>
<proteinExistence type="predicted"/>
<dbReference type="PROSITE" id="PS51841">
    <property type="entry name" value="LTD"/>
    <property type="match status" value="1"/>
</dbReference>
<gene>
    <name evidence="2" type="ORF">GCM10023081_27100</name>
</gene>
<dbReference type="InterPro" id="IPR001322">
    <property type="entry name" value="Lamin_tail_dom"/>
</dbReference>
<dbReference type="InterPro" id="IPR036415">
    <property type="entry name" value="Lamin_tail_dom_sf"/>
</dbReference>
<protein>
    <recommendedName>
        <fullName evidence="1">LTD domain-containing protein</fullName>
    </recommendedName>
</protein>